<dbReference type="Proteomes" id="UP001301728">
    <property type="component" value="Unassembled WGS sequence"/>
</dbReference>
<dbReference type="PROSITE" id="PS51194">
    <property type="entry name" value="HELICASE_CTER"/>
    <property type="match status" value="1"/>
</dbReference>
<dbReference type="InterPro" id="IPR014001">
    <property type="entry name" value="Helicase_ATP-bd"/>
</dbReference>
<feature type="coiled-coil region" evidence="5">
    <location>
        <begin position="256"/>
        <end position="286"/>
    </location>
</feature>
<reference evidence="7 8" key="1">
    <citation type="submission" date="2023-12" db="EMBL/GenBank/DDBJ databases">
        <title>Baltic Sea Cyanobacteria.</title>
        <authorList>
            <person name="Delbaje E."/>
            <person name="Fewer D.P."/>
            <person name="Shishido T.K."/>
        </authorList>
    </citation>
    <scope>NUCLEOTIDE SEQUENCE [LARGE SCALE GENOMIC DNA]</scope>
    <source>
        <strain evidence="7 8">CCNP 1315</strain>
    </source>
</reference>
<dbReference type="GO" id="GO:0016787">
    <property type="term" value="F:hydrolase activity"/>
    <property type="evidence" value="ECO:0007669"/>
    <property type="project" value="UniProtKB-KW"/>
</dbReference>
<dbReference type="EMBL" id="JAYGHT010000195">
    <property type="protein sequence ID" value="MEA5522858.1"/>
    <property type="molecule type" value="Genomic_DNA"/>
</dbReference>
<name>A0ABU5U8A7_9CYAN</name>
<dbReference type="GO" id="GO:0004386">
    <property type="term" value="F:helicase activity"/>
    <property type="evidence" value="ECO:0007669"/>
    <property type="project" value="UniProtKB-KW"/>
</dbReference>
<dbReference type="EC" id="3.6.4.-" evidence="7"/>
<evidence type="ECO:0000256" key="3">
    <source>
        <dbReference type="ARBA" id="ARBA00022806"/>
    </source>
</evidence>
<dbReference type="Pfam" id="PF00271">
    <property type="entry name" value="Helicase_C"/>
    <property type="match status" value="1"/>
</dbReference>
<feature type="domain" description="Helicase C-terminal" evidence="6">
    <location>
        <begin position="564"/>
        <end position="720"/>
    </location>
</feature>
<dbReference type="InterPro" id="IPR001650">
    <property type="entry name" value="Helicase_C-like"/>
</dbReference>
<evidence type="ECO:0000256" key="4">
    <source>
        <dbReference type="ARBA" id="ARBA00022840"/>
    </source>
</evidence>
<organism evidence="7 8">
    <name type="scientific">Limnoraphis robusta CCNP1315</name>
    <dbReference type="NCBI Taxonomy" id="3110306"/>
    <lineage>
        <taxon>Bacteria</taxon>
        <taxon>Bacillati</taxon>
        <taxon>Cyanobacteriota</taxon>
        <taxon>Cyanophyceae</taxon>
        <taxon>Oscillatoriophycideae</taxon>
        <taxon>Oscillatoriales</taxon>
        <taxon>Sirenicapillariaceae</taxon>
        <taxon>Limnoraphis</taxon>
    </lineage>
</organism>
<evidence type="ECO:0000256" key="2">
    <source>
        <dbReference type="ARBA" id="ARBA00022801"/>
    </source>
</evidence>
<keyword evidence="8" id="KW-1185">Reference proteome</keyword>
<evidence type="ECO:0000259" key="6">
    <source>
        <dbReference type="PROSITE" id="PS51194"/>
    </source>
</evidence>
<dbReference type="SMART" id="SM00490">
    <property type="entry name" value="HELICc"/>
    <property type="match status" value="1"/>
</dbReference>
<keyword evidence="2 7" id="KW-0378">Hydrolase</keyword>
<protein>
    <submittedName>
        <fullName evidence="7">DEAD/DEAH box helicase</fullName>
        <ecNumber evidence="7">3.6.4.-</ecNumber>
    </submittedName>
</protein>
<dbReference type="SUPFAM" id="SSF52540">
    <property type="entry name" value="P-loop containing nucleoside triphosphate hydrolases"/>
    <property type="match status" value="2"/>
</dbReference>
<proteinExistence type="predicted"/>
<sequence length="733" mass="83018">MKSLENLKAGSNRNWNHTPTKAVRIPEIFAAQILEIARSLDSGDKVKSQSLDLESLPLDELLKIEAALSEIIARKREELCDRTLEQAITFLARRCDGARTEDGVGFNGCDARFGHWLADLIEAQEPLHGAIAHKAYEMICKYSSTQLEPAGINLPSWELIKHQYESKPAVQQDELPTHLLVLEGAEIGLYSPFDRNELSRIKDKEYFETPPKPKYELGSFHSWRYQLSEAERLVKRFGEKFWVDPNIEGLLIVQATEKEAEKLRKLEKANSVAEELSALIQSAKLNEPLPCGWKLFNHQKKAVEWLLAHRRNSIYRGGILADHMGLGKTISALVAAKALSQHHNNCPVFVICPSSLRENWSREAALVEVQIETFSWAKLPKPLESQQFIVIADEAHMAQNLKSQRTQKLLNLTESENCLAAWLLTGTPIKNGRPVNLYPLLKAIAHPLSENRWQYEEYYCNAYSRKVGKNTIWDNSGAAHLDELSKKTEDCILRRTKDDCLDLPDKQRIFKPVELEPKQQKAYQQNISELVNDYRDRVKRGEVDPDAEALVTLNILRKVGSSYKVESAIELASELLEQGQQVIIFTEYIESANLLYSRLKEFCNQAEILTGETRTDERQAIVDRFQSGESQIFIGTIKAGGVGLTLTASNNVILVDRPWTPGDAEQAEDRCHRIGQKSSVSAFWIQLGIIDEAIDNLLESKQKRIDLVLKGKRKTLRGIDSPKDLAKQLLEVL</sequence>
<dbReference type="InterPro" id="IPR049730">
    <property type="entry name" value="SNF2/RAD54-like_C"/>
</dbReference>
<dbReference type="SMART" id="SM00487">
    <property type="entry name" value="DEXDc"/>
    <property type="match status" value="1"/>
</dbReference>
<dbReference type="InterPro" id="IPR038718">
    <property type="entry name" value="SNF2-like_sf"/>
</dbReference>
<dbReference type="Pfam" id="PF00176">
    <property type="entry name" value="SNF2-rel_dom"/>
    <property type="match status" value="2"/>
</dbReference>
<evidence type="ECO:0000313" key="8">
    <source>
        <dbReference type="Proteomes" id="UP001301728"/>
    </source>
</evidence>
<dbReference type="Gene3D" id="3.40.50.300">
    <property type="entry name" value="P-loop containing nucleotide triphosphate hydrolases"/>
    <property type="match status" value="1"/>
</dbReference>
<dbReference type="Gene3D" id="3.40.50.10810">
    <property type="entry name" value="Tandem AAA-ATPase domain"/>
    <property type="match status" value="2"/>
</dbReference>
<dbReference type="PANTHER" id="PTHR45766">
    <property type="entry name" value="DNA ANNEALING HELICASE AND ENDONUCLEASE ZRANB3 FAMILY MEMBER"/>
    <property type="match status" value="1"/>
</dbReference>
<dbReference type="InterPro" id="IPR000330">
    <property type="entry name" value="SNF2_N"/>
</dbReference>
<keyword evidence="3 7" id="KW-0347">Helicase</keyword>
<comment type="caution">
    <text evidence="7">The sequence shown here is derived from an EMBL/GenBank/DDBJ whole genome shotgun (WGS) entry which is preliminary data.</text>
</comment>
<keyword evidence="4" id="KW-0067">ATP-binding</keyword>
<gene>
    <name evidence="7" type="ORF">VB854_28405</name>
</gene>
<accession>A0ABU5U8A7</accession>
<dbReference type="RefSeq" id="WP_323274546.1">
    <property type="nucleotide sequence ID" value="NZ_JAYGHT010000195.1"/>
</dbReference>
<keyword evidence="1" id="KW-0547">Nucleotide-binding</keyword>
<evidence type="ECO:0000313" key="7">
    <source>
        <dbReference type="EMBL" id="MEA5522858.1"/>
    </source>
</evidence>
<dbReference type="CDD" id="cd18793">
    <property type="entry name" value="SF2_C_SNF"/>
    <property type="match status" value="1"/>
</dbReference>
<evidence type="ECO:0000256" key="5">
    <source>
        <dbReference type="SAM" id="Coils"/>
    </source>
</evidence>
<keyword evidence="5" id="KW-0175">Coiled coil</keyword>
<dbReference type="PANTHER" id="PTHR45766:SF3">
    <property type="entry name" value="DNA ANNEALING HELICASE AND ENDONUCLEASE ZRANB3"/>
    <property type="match status" value="1"/>
</dbReference>
<evidence type="ECO:0000256" key="1">
    <source>
        <dbReference type="ARBA" id="ARBA00022741"/>
    </source>
</evidence>
<dbReference type="InterPro" id="IPR027417">
    <property type="entry name" value="P-loop_NTPase"/>
</dbReference>